<organism evidence="2 3">
    <name type="scientific">Solemya pervernicosa gill symbiont</name>
    <dbReference type="NCBI Taxonomy" id="642797"/>
    <lineage>
        <taxon>Bacteria</taxon>
        <taxon>Pseudomonadati</taxon>
        <taxon>Pseudomonadota</taxon>
        <taxon>Gammaproteobacteria</taxon>
        <taxon>sulfur-oxidizing symbionts</taxon>
    </lineage>
</organism>
<reference evidence="2 3" key="1">
    <citation type="submission" date="2016-11" db="EMBL/GenBank/DDBJ databases">
        <title>Mixed transmission modes and dynamic genome evolution in an obligate animal-bacterial symbiosis.</title>
        <authorList>
            <person name="Russell S.L."/>
            <person name="Corbett-Detig R.B."/>
            <person name="Cavanaugh C.M."/>
        </authorList>
    </citation>
    <scope>NUCLEOTIDE SEQUENCE [LARGE SCALE GENOMIC DNA]</scope>
    <source>
        <strain evidence="2">Sveles-Q1</strain>
    </source>
</reference>
<dbReference type="CDD" id="cd00077">
    <property type="entry name" value="HDc"/>
    <property type="match status" value="1"/>
</dbReference>
<dbReference type="Gene3D" id="3.30.450.40">
    <property type="match status" value="1"/>
</dbReference>
<evidence type="ECO:0000259" key="1">
    <source>
        <dbReference type="PROSITE" id="PS51832"/>
    </source>
</evidence>
<feature type="domain" description="HD-GYP" evidence="1">
    <location>
        <begin position="150"/>
        <end position="358"/>
    </location>
</feature>
<dbReference type="PROSITE" id="PS51832">
    <property type="entry name" value="HD_GYP"/>
    <property type="match status" value="1"/>
</dbReference>
<name>A0A1T2L863_9GAMM</name>
<dbReference type="AlphaFoldDB" id="A0A1T2L863"/>
<dbReference type="InterPro" id="IPR003018">
    <property type="entry name" value="GAF"/>
</dbReference>
<keyword evidence="3" id="KW-1185">Reference proteome</keyword>
<dbReference type="Pfam" id="PF13487">
    <property type="entry name" value="HD_5"/>
    <property type="match status" value="1"/>
</dbReference>
<proteinExistence type="predicted"/>
<dbReference type="SMART" id="SM00471">
    <property type="entry name" value="HDc"/>
    <property type="match status" value="1"/>
</dbReference>
<dbReference type="PANTHER" id="PTHR45228">
    <property type="entry name" value="CYCLIC DI-GMP PHOSPHODIESTERASE TM_0186-RELATED"/>
    <property type="match status" value="1"/>
</dbReference>
<protein>
    <recommendedName>
        <fullName evidence="1">HD-GYP domain-containing protein</fullName>
    </recommendedName>
</protein>
<dbReference type="InterPro" id="IPR003607">
    <property type="entry name" value="HD/PDEase_dom"/>
</dbReference>
<dbReference type="SUPFAM" id="SSF109604">
    <property type="entry name" value="HD-domain/PDEase-like"/>
    <property type="match status" value="1"/>
</dbReference>
<dbReference type="InterPro" id="IPR029016">
    <property type="entry name" value="GAF-like_dom_sf"/>
</dbReference>
<dbReference type="InterPro" id="IPR037522">
    <property type="entry name" value="HD_GYP_dom"/>
</dbReference>
<dbReference type="RefSeq" id="WP_078482921.1">
    <property type="nucleotide sequence ID" value="NZ_MPRL01000012.1"/>
</dbReference>
<dbReference type="EMBL" id="MPRL01000012">
    <property type="protein sequence ID" value="OOZ41273.1"/>
    <property type="molecule type" value="Genomic_DNA"/>
</dbReference>
<dbReference type="Gene3D" id="1.10.3210.10">
    <property type="entry name" value="Hypothetical protein af1432"/>
    <property type="match status" value="1"/>
</dbReference>
<dbReference type="GO" id="GO:0008081">
    <property type="term" value="F:phosphoric diester hydrolase activity"/>
    <property type="evidence" value="ECO:0007669"/>
    <property type="project" value="UniProtKB-ARBA"/>
</dbReference>
<accession>A0A1T2L863</accession>
<dbReference type="OrthoDB" id="9802066at2"/>
<dbReference type="SUPFAM" id="SSF55781">
    <property type="entry name" value="GAF domain-like"/>
    <property type="match status" value="1"/>
</dbReference>
<comment type="caution">
    <text evidence="2">The sequence shown here is derived from an EMBL/GenBank/DDBJ whole genome shotgun (WGS) entry which is preliminary data.</text>
</comment>
<dbReference type="Pfam" id="PF01590">
    <property type="entry name" value="GAF"/>
    <property type="match status" value="1"/>
</dbReference>
<sequence>MDYIGEKVVQLHGGLRDAWPHLCRIAVAIYDDKTDLLKTFVNSTDSVDPLSRYSMKLSEVPSLKQLADTRERRVVEDLEVFASSKSKHSQWLLKSGFRSSYTVPLFSHEQLLGFLFFDADKPNYFADLIINSLAIYSELIGAILINEFAPIHTLRGAINTAKHLTHHRDEETAAHIQRMSHYSHLIAQKLAEPLGLSDEFAELVLQYAPLHDIGKIGVSDSVLLKPDKLTADEFEQVKEHVIKGRGIIDSIISEFDLGHLEHLDIARNIIACHHEKYDGSGYPAGLVGEDIPIEGRIVAVADVLDALTTERPYKKAWAYETAVDYIAEQSGRQFDPQCAEVVKQHAGEFKMICHRFRDNGE</sequence>
<gene>
    <name evidence="2" type="ORF">BOW53_04655</name>
</gene>
<dbReference type="InterPro" id="IPR052020">
    <property type="entry name" value="Cyclic_di-GMP/3'3'-cGAMP_PDE"/>
</dbReference>
<evidence type="ECO:0000313" key="3">
    <source>
        <dbReference type="Proteomes" id="UP000191110"/>
    </source>
</evidence>
<dbReference type="Proteomes" id="UP000191110">
    <property type="component" value="Unassembled WGS sequence"/>
</dbReference>
<evidence type="ECO:0000313" key="2">
    <source>
        <dbReference type="EMBL" id="OOZ41273.1"/>
    </source>
</evidence>
<dbReference type="PANTHER" id="PTHR45228:SF1">
    <property type="entry name" value="CYCLIC DI-GMP PHOSPHODIESTERASE TM_0186"/>
    <property type="match status" value="1"/>
</dbReference>